<reference evidence="1 2" key="1">
    <citation type="journal article" date="2018" name="Sci. Rep.">
        <title>Genomic signatures of local adaptation to the degree of environmental predictability in rotifers.</title>
        <authorList>
            <person name="Franch-Gras L."/>
            <person name="Hahn C."/>
            <person name="Garcia-Roger E.M."/>
            <person name="Carmona M.J."/>
            <person name="Serra M."/>
            <person name="Gomez A."/>
        </authorList>
    </citation>
    <scope>NUCLEOTIDE SEQUENCE [LARGE SCALE GENOMIC DNA]</scope>
    <source>
        <strain evidence="1">HYR1</strain>
    </source>
</reference>
<accession>A0A3M7QAH8</accession>
<comment type="caution">
    <text evidence="1">The sequence shown here is derived from an EMBL/GenBank/DDBJ whole genome shotgun (WGS) entry which is preliminary data.</text>
</comment>
<protein>
    <submittedName>
        <fullName evidence="1">Uncharacterized protein</fullName>
    </submittedName>
</protein>
<dbReference type="Proteomes" id="UP000276133">
    <property type="component" value="Unassembled WGS sequence"/>
</dbReference>
<dbReference type="EMBL" id="REGN01006891">
    <property type="protein sequence ID" value="RNA07971.1"/>
    <property type="molecule type" value="Genomic_DNA"/>
</dbReference>
<evidence type="ECO:0000313" key="2">
    <source>
        <dbReference type="Proteomes" id="UP000276133"/>
    </source>
</evidence>
<sequence>MKIRKEIEKVLQNRINYSRLSLIRNRRDRKKPLRIKFYGLSLIQEINVWFRLEKLNLDIRSFIFDNNSKSHSLKSLEVSKKI</sequence>
<keyword evidence="2" id="KW-1185">Reference proteome</keyword>
<gene>
    <name evidence="1" type="ORF">BpHYR1_000302</name>
</gene>
<name>A0A3M7QAH8_BRAPC</name>
<dbReference type="AlphaFoldDB" id="A0A3M7QAH8"/>
<evidence type="ECO:0000313" key="1">
    <source>
        <dbReference type="EMBL" id="RNA07971.1"/>
    </source>
</evidence>
<proteinExistence type="predicted"/>
<organism evidence="1 2">
    <name type="scientific">Brachionus plicatilis</name>
    <name type="common">Marine rotifer</name>
    <name type="synonym">Brachionus muelleri</name>
    <dbReference type="NCBI Taxonomy" id="10195"/>
    <lineage>
        <taxon>Eukaryota</taxon>
        <taxon>Metazoa</taxon>
        <taxon>Spiralia</taxon>
        <taxon>Gnathifera</taxon>
        <taxon>Rotifera</taxon>
        <taxon>Eurotatoria</taxon>
        <taxon>Monogononta</taxon>
        <taxon>Pseudotrocha</taxon>
        <taxon>Ploima</taxon>
        <taxon>Brachionidae</taxon>
        <taxon>Brachionus</taxon>
    </lineage>
</organism>